<dbReference type="OrthoDB" id="4927953at2759"/>
<evidence type="ECO:0000313" key="2">
    <source>
        <dbReference type="EMBL" id="PNP60433.1"/>
    </source>
</evidence>
<comment type="caution">
    <text evidence="2">The sequence shown here is derived from an EMBL/GenBank/DDBJ whole genome shotgun (WGS) entry which is preliminary data.</text>
</comment>
<name>A0A2K0URP2_TRIHA</name>
<keyword evidence="1" id="KW-0472">Membrane</keyword>
<protein>
    <recommendedName>
        <fullName evidence="4">Transmembrane protein</fullName>
    </recommendedName>
</protein>
<gene>
    <name evidence="2" type="ORF">THARTR1_00457</name>
</gene>
<dbReference type="AlphaFoldDB" id="A0A2K0URP2"/>
<sequence length="169" mass="19124">MASSTTELMARSSSRRMAIPPCVAGQMGTSPCRSNQTVITHNSTERWGPHLIHHMTTDGEETGYEPRAIMRVLIPISIAGWLLFGVICILCINGKGKLGRWVPEWYLDSQGTVRDKALVMLWWITVMVLWPVILPVLLLRKVIRVLKRCLVGRKKEARMLHPKQAVEEV</sequence>
<accession>A0A2K0URP2</accession>
<keyword evidence="1" id="KW-0812">Transmembrane</keyword>
<keyword evidence="1" id="KW-1133">Transmembrane helix</keyword>
<evidence type="ECO:0000256" key="1">
    <source>
        <dbReference type="SAM" id="Phobius"/>
    </source>
</evidence>
<proteinExistence type="predicted"/>
<dbReference type="Proteomes" id="UP000236290">
    <property type="component" value="Unassembled WGS sequence"/>
</dbReference>
<organism evidence="2 3">
    <name type="scientific">Trichoderma harzianum</name>
    <name type="common">Hypocrea lixii</name>
    <dbReference type="NCBI Taxonomy" id="5544"/>
    <lineage>
        <taxon>Eukaryota</taxon>
        <taxon>Fungi</taxon>
        <taxon>Dikarya</taxon>
        <taxon>Ascomycota</taxon>
        <taxon>Pezizomycotina</taxon>
        <taxon>Sordariomycetes</taxon>
        <taxon>Hypocreomycetidae</taxon>
        <taxon>Hypocreales</taxon>
        <taxon>Hypocreaceae</taxon>
        <taxon>Trichoderma</taxon>
    </lineage>
</organism>
<reference evidence="2 3" key="1">
    <citation type="submission" date="2017-02" db="EMBL/GenBank/DDBJ databases">
        <title>Genomes of Trichoderma spp. with biocontrol activity.</title>
        <authorList>
            <person name="Gardiner D."/>
            <person name="Kazan K."/>
            <person name="Vos C."/>
            <person name="Harvey P."/>
        </authorList>
    </citation>
    <scope>NUCLEOTIDE SEQUENCE [LARGE SCALE GENOMIC DNA]</scope>
    <source>
        <strain evidence="2 3">Tr1</strain>
    </source>
</reference>
<feature type="transmembrane region" description="Helical" evidence="1">
    <location>
        <begin position="72"/>
        <end position="96"/>
    </location>
</feature>
<evidence type="ECO:0000313" key="3">
    <source>
        <dbReference type="Proteomes" id="UP000236290"/>
    </source>
</evidence>
<dbReference type="EMBL" id="MTYI01000004">
    <property type="protein sequence ID" value="PNP60433.1"/>
    <property type="molecule type" value="Genomic_DNA"/>
</dbReference>
<feature type="transmembrane region" description="Helical" evidence="1">
    <location>
        <begin position="116"/>
        <end position="138"/>
    </location>
</feature>
<evidence type="ECO:0008006" key="4">
    <source>
        <dbReference type="Google" id="ProtNLM"/>
    </source>
</evidence>